<name>A0A8H7VKF8_9FUNG</name>
<proteinExistence type="predicted"/>
<keyword evidence="1 2" id="KW-0728">SH3 domain</keyword>
<feature type="region of interest" description="Disordered" evidence="3">
    <location>
        <begin position="595"/>
        <end position="655"/>
    </location>
</feature>
<evidence type="ECO:0000256" key="4">
    <source>
        <dbReference type="SAM" id="Phobius"/>
    </source>
</evidence>
<feature type="compositionally biased region" description="Low complexity" evidence="3">
    <location>
        <begin position="671"/>
        <end position="689"/>
    </location>
</feature>
<feature type="transmembrane region" description="Helical" evidence="4">
    <location>
        <begin position="238"/>
        <end position="265"/>
    </location>
</feature>
<evidence type="ECO:0000313" key="8">
    <source>
        <dbReference type="Proteomes" id="UP000646827"/>
    </source>
</evidence>
<dbReference type="PANTHER" id="PTHR23353">
    <property type="entry name" value="RAB-GAP/TBC-RELATED"/>
    <property type="match status" value="1"/>
</dbReference>
<dbReference type="InterPro" id="IPR001452">
    <property type="entry name" value="SH3_domain"/>
</dbReference>
<dbReference type="AlphaFoldDB" id="A0A8H7VKF8"/>
<protein>
    <recommendedName>
        <fullName evidence="6">SH3 domain-containing protein</fullName>
    </recommendedName>
</protein>
<evidence type="ECO:0000259" key="6">
    <source>
        <dbReference type="PROSITE" id="PS50002"/>
    </source>
</evidence>
<keyword evidence="4" id="KW-0472">Membrane</keyword>
<dbReference type="Gene3D" id="2.30.30.40">
    <property type="entry name" value="SH3 Domains"/>
    <property type="match status" value="1"/>
</dbReference>
<dbReference type="Proteomes" id="UP000646827">
    <property type="component" value="Unassembled WGS sequence"/>
</dbReference>
<dbReference type="InterPro" id="IPR053019">
    <property type="entry name" value="GATA_zinc_finger"/>
</dbReference>
<dbReference type="Pfam" id="PF14604">
    <property type="entry name" value="SH3_9"/>
    <property type="match status" value="1"/>
</dbReference>
<reference evidence="7 8" key="1">
    <citation type="submission" date="2020-12" db="EMBL/GenBank/DDBJ databases">
        <title>Metabolic potential, ecology and presence of endohyphal bacteria is reflected in genomic diversity of Mucoromycotina.</title>
        <authorList>
            <person name="Muszewska A."/>
            <person name="Okrasinska A."/>
            <person name="Steczkiewicz K."/>
            <person name="Drgas O."/>
            <person name="Orlowska M."/>
            <person name="Perlinska-Lenart U."/>
            <person name="Aleksandrzak-Piekarczyk T."/>
            <person name="Szatraj K."/>
            <person name="Zielenkiewicz U."/>
            <person name="Pilsyk S."/>
            <person name="Malc E."/>
            <person name="Mieczkowski P."/>
            <person name="Kruszewska J.S."/>
            <person name="Biernat P."/>
            <person name="Pawlowska J."/>
        </authorList>
    </citation>
    <scope>NUCLEOTIDE SEQUENCE [LARGE SCALE GENOMIC DNA]</scope>
    <source>
        <strain evidence="7 8">CBS 142.35</strain>
    </source>
</reference>
<dbReference type="SUPFAM" id="SSF50044">
    <property type="entry name" value="SH3-domain"/>
    <property type="match status" value="1"/>
</dbReference>
<comment type="caution">
    <text evidence="7">The sequence shown here is derived from an EMBL/GenBank/DDBJ whole genome shotgun (WGS) entry which is preliminary data.</text>
</comment>
<dbReference type="EMBL" id="JAEPRB010000021">
    <property type="protein sequence ID" value="KAG2226041.1"/>
    <property type="molecule type" value="Genomic_DNA"/>
</dbReference>
<keyword evidence="5" id="KW-0732">Signal</keyword>
<feature type="region of interest" description="Disordered" evidence="3">
    <location>
        <begin position="671"/>
        <end position="701"/>
    </location>
</feature>
<feature type="domain" description="SH3" evidence="6">
    <location>
        <begin position="387"/>
        <end position="448"/>
    </location>
</feature>
<feature type="chain" id="PRO_5034852660" description="SH3 domain-containing protein" evidence="5">
    <location>
        <begin position="33"/>
        <end position="701"/>
    </location>
</feature>
<dbReference type="InterPro" id="IPR036028">
    <property type="entry name" value="SH3-like_dom_sf"/>
</dbReference>
<sequence length="701" mass="77309">MPVNLQEKTIPSSATLFSLALLTLWSTQPTRAQDNNNSNINCISLVSSKACPAFEQYYVGFPGLANRYSYLANVTDLDSFDQSLLAQVHSTDDYLLPLGCSSKNNDNVPYARYSLSRLCAGLIQDADDSLPCNFQHNLTPPPLCKTTCDDRVGSIEMITSNEDVCSVDTTRRNNTIADLKIQCTSWQGYNGTDSQNCIAGQVNEPNNCGFQDDMEAACQFCSSSTDSCCQNISCKNGLSAGAVAGIVVGSVIGIALIALASFCLCSRRKRVRNDHFKFTTYVAPRDDYHRDSTRTSTIPLNNEPPFSTTSYTSHDHLNDIPTPPTPTAVVPGATATTAVGMTFESLSSSSSPIPAAHLPSVVPPPPESSSRQVLNNVEGESSLQQPRPEDLYMVVHPYPPQMGDELGLHVGDIIYVALNFDDGWGLGINAMTGLKGAFPMVCVEPIPKDALDEMMLSIGEDDSSKVLIEDGSDTNINNNNNNITTNGYNHYHRQHENNFGLDDIDLNEDYHNGQQQVQNPFADTPPSILVNNMRYPQQDRPQTPSRLHLVNMDRLKESVRRSMSLGAFTLPRPQLTNHSNIPKRTASMRTANYGYSEAESPTSPTLNTPFFDVSPVSNNNNSNNSSNTFESSLSNNNNNNNNQHYDHNNNNNNTYYHQQQDTYELHEQHFNNKNNHNSHSSSNNISNSNDSDHFQWDLSKG</sequence>
<feature type="compositionally biased region" description="Low complexity" evidence="3">
    <location>
        <begin position="617"/>
        <end position="653"/>
    </location>
</feature>
<keyword evidence="8" id="KW-1185">Reference proteome</keyword>
<accession>A0A8H7VKF8</accession>
<dbReference type="SMART" id="SM00326">
    <property type="entry name" value="SH3"/>
    <property type="match status" value="1"/>
</dbReference>
<dbReference type="OrthoDB" id="5340910at2759"/>
<feature type="compositionally biased region" description="Polar residues" evidence="3">
    <location>
        <begin position="599"/>
        <end position="608"/>
    </location>
</feature>
<feature type="region of interest" description="Disordered" evidence="3">
    <location>
        <begin position="354"/>
        <end position="385"/>
    </location>
</feature>
<gene>
    <name evidence="7" type="ORF">INT45_002507</name>
</gene>
<keyword evidence="4" id="KW-0812">Transmembrane</keyword>
<evidence type="ECO:0000256" key="2">
    <source>
        <dbReference type="PROSITE-ProRule" id="PRU00192"/>
    </source>
</evidence>
<feature type="compositionally biased region" description="Polar residues" evidence="3">
    <location>
        <begin position="371"/>
        <end position="385"/>
    </location>
</feature>
<evidence type="ECO:0000256" key="3">
    <source>
        <dbReference type="SAM" id="MobiDB-lite"/>
    </source>
</evidence>
<evidence type="ECO:0000256" key="5">
    <source>
        <dbReference type="SAM" id="SignalP"/>
    </source>
</evidence>
<feature type="signal peptide" evidence="5">
    <location>
        <begin position="1"/>
        <end position="32"/>
    </location>
</feature>
<feature type="compositionally biased region" description="Basic and acidic residues" evidence="3">
    <location>
        <begin position="690"/>
        <end position="701"/>
    </location>
</feature>
<keyword evidence="4" id="KW-1133">Transmembrane helix</keyword>
<evidence type="ECO:0000313" key="7">
    <source>
        <dbReference type="EMBL" id="KAG2226041.1"/>
    </source>
</evidence>
<organism evidence="7 8">
    <name type="scientific">Circinella minor</name>
    <dbReference type="NCBI Taxonomy" id="1195481"/>
    <lineage>
        <taxon>Eukaryota</taxon>
        <taxon>Fungi</taxon>
        <taxon>Fungi incertae sedis</taxon>
        <taxon>Mucoromycota</taxon>
        <taxon>Mucoromycotina</taxon>
        <taxon>Mucoromycetes</taxon>
        <taxon>Mucorales</taxon>
        <taxon>Lichtheimiaceae</taxon>
        <taxon>Circinella</taxon>
    </lineage>
</organism>
<dbReference type="PROSITE" id="PS50002">
    <property type="entry name" value="SH3"/>
    <property type="match status" value="1"/>
</dbReference>
<evidence type="ECO:0000256" key="1">
    <source>
        <dbReference type="ARBA" id="ARBA00022443"/>
    </source>
</evidence>